<reference evidence="6" key="1">
    <citation type="submission" date="2020-04" db="EMBL/GenBank/DDBJ databases">
        <authorList>
            <person name="Alioto T."/>
            <person name="Alioto T."/>
            <person name="Gomez Garrido J."/>
        </authorList>
    </citation>
    <scope>NUCLEOTIDE SEQUENCE</scope>
    <source>
        <strain evidence="6">A484AB</strain>
    </source>
</reference>
<dbReference type="InterPro" id="IPR036279">
    <property type="entry name" value="5-3_exonuclease_C_sf"/>
</dbReference>
<dbReference type="InterPro" id="IPR006086">
    <property type="entry name" value="XPG-I_dom"/>
</dbReference>
<dbReference type="Pfam" id="PF08797">
    <property type="entry name" value="HIRAN"/>
    <property type="match status" value="1"/>
</dbReference>
<dbReference type="Gene3D" id="3.40.50.1010">
    <property type="entry name" value="5'-nuclease"/>
    <property type="match status" value="1"/>
</dbReference>
<evidence type="ECO:0000256" key="1">
    <source>
        <dbReference type="ARBA" id="ARBA00022722"/>
    </source>
</evidence>
<dbReference type="SMART" id="SM00484">
    <property type="entry name" value="XPGI"/>
    <property type="match status" value="1"/>
</dbReference>
<dbReference type="PRINTS" id="PR00853">
    <property type="entry name" value="XPGRADSUPER"/>
</dbReference>
<dbReference type="SUPFAM" id="SSF47807">
    <property type="entry name" value="5' to 3' exonuclease, C-terminal subdomain"/>
    <property type="match status" value="1"/>
</dbReference>
<dbReference type="GO" id="GO:0017108">
    <property type="term" value="F:5'-flap endonuclease activity"/>
    <property type="evidence" value="ECO:0007669"/>
    <property type="project" value="TreeGrafter"/>
</dbReference>
<dbReference type="GO" id="GO:0008270">
    <property type="term" value="F:zinc ion binding"/>
    <property type="evidence" value="ECO:0007669"/>
    <property type="project" value="InterPro"/>
</dbReference>
<evidence type="ECO:0000313" key="6">
    <source>
        <dbReference type="EMBL" id="CAB4014026.1"/>
    </source>
</evidence>
<dbReference type="InterPro" id="IPR006084">
    <property type="entry name" value="XPG/Rad2"/>
</dbReference>
<keyword evidence="1" id="KW-0540">Nuclease</keyword>
<evidence type="ECO:0000256" key="4">
    <source>
        <dbReference type="ARBA" id="ARBA00022801"/>
    </source>
</evidence>
<dbReference type="GO" id="GO:0016818">
    <property type="term" value="F:hydrolase activity, acting on acid anhydrides, in phosphorus-containing anhydrides"/>
    <property type="evidence" value="ECO:0007669"/>
    <property type="project" value="InterPro"/>
</dbReference>
<keyword evidence="5" id="KW-0460">Magnesium</keyword>
<dbReference type="SMART" id="SM00485">
    <property type="entry name" value="XPGN"/>
    <property type="match status" value="1"/>
</dbReference>
<dbReference type="InterPro" id="IPR014905">
    <property type="entry name" value="HIRAN"/>
</dbReference>
<name>A0A7D9IV43_PARCT</name>
<dbReference type="Pfam" id="PF00752">
    <property type="entry name" value="XPG_N"/>
    <property type="match status" value="1"/>
</dbReference>
<gene>
    <name evidence="6" type="ORF">PACLA_8A065002</name>
</gene>
<organism evidence="6 7">
    <name type="scientific">Paramuricea clavata</name>
    <name type="common">Red gorgonian</name>
    <name type="synonym">Violescent sea-whip</name>
    <dbReference type="NCBI Taxonomy" id="317549"/>
    <lineage>
        <taxon>Eukaryota</taxon>
        <taxon>Metazoa</taxon>
        <taxon>Cnidaria</taxon>
        <taxon>Anthozoa</taxon>
        <taxon>Octocorallia</taxon>
        <taxon>Malacalcyonacea</taxon>
        <taxon>Plexauridae</taxon>
        <taxon>Paramuricea</taxon>
    </lineage>
</organism>
<protein>
    <submittedName>
        <fullName evidence="6">Exonuclease 1</fullName>
    </submittedName>
</protein>
<evidence type="ECO:0000313" key="7">
    <source>
        <dbReference type="Proteomes" id="UP001152795"/>
    </source>
</evidence>
<dbReference type="Gene3D" id="1.10.150.20">
    <property type="entry name" value="5' to 3' exonuclease, C-terminal subdomain"/>
    <property type="match status" value="1"/>
</dbReference>
<evidence type="ECO:0000256" key="5">
    <source>
        <dbReference type="ARBA" id="ARBA00022842"/>
    </source>
</evidence>
<comment type="caution">
    <text evidence="6">The sequence shown here is derived from an EMBL/GenBank/DDBJ whole genome shotgun (WGS) entry which is preliminary data.</text>
</comment>
<sequence length="557" mass="62115">MGINGLLPFVKKYSKECNLRIFSGQTAAIDASCWIHKALCVSIDRTGSRERLGGIFEAHLRIVKKSGLIPFVVFDGFALPEKASEHEGQQIAREKILKQAEKPDISKSEANKLQSRAASMTFEDIVVCINICLAHNVKYVVSPYETDAQIAHMLLNGHADFGITEDSDLLVYGCKKVMVKLNLSGDGEYFQLAEILGGLNLSQKQFQQMCIAAGCDYLTNVKGVGIHTAFRFVKHSTKDLLELLVKKGGSEYKNCFSKVETVFKHQTVFDLNTNSTVPLEKCEVDLSEDVQYLCGNKLADGYANDMAVGNINTKSGEKVNGYSNLVKDQATGEQSGHENSELIACTQLKGTEVLKGVILKDELANIQPGIFTCTSHCEIVINCEKYTVLWKLVPEKATSRRSVSSGSDPSVSNTLPDDYRLEDSEDLVQPIENIDHCLPFKVLGTYHTVDRQNVLERAFTYLEEHNRHVFAKIEAEPDNPYDKNAVMSSSDYEKVGYIAKELTQYVHPVLYDKSLDVSVKKIRFCTTYCMVGYYLTINISKKGLWDKQVISASKRVN</sequence>
<dbReference type="Gene3D" id="3.30.70.2330">
    <property type="match status" value="1"/>
</dbReference>
<dbReference type="GO" id="GO:0003676">
    <property type="term" value="F:nucleic acid binding"/>
    <property type="evidence" value="ECO:0007669"/>
    <property type="project" value="InterPro"/>
</dbReference>
<dbReference type="PANTHER" id="PTHR11081">
    <property type="entry name" value="FLAP ENDONUCLEASE FAMILY MEMBER"/>
    <property type="match status" value="1"/>
</dbReference>
<dbReference type="GO" id="GO:0004527">
    <property type="term" value="F:exonuclease activity"/>
    <property type="evidence" value="ECO:0007669"/>
    <property type="project" value="UniProtKB-KW"/>
</dbReference>
<evidence type="ECO:0000256" key="3">
    <source>
        <dbReference type="ARBA" id="ARBA00022759"/>
    </source>
</evidence>
<dbReference type="AlphaFoldDB" id="A0A7D9IV43"/>
<keyword evidence="2" id="KW-0479">Metal-binding</keyword>
<dbReference type="Pfam" id="PF00867">
    <property type="entry name" value="XPG_I"/>
    <property type="match status" value="1"/>
</dbReference>
<keyword evidence="4" id="KW-0378">Hydrolase</keyword>
<dbReference type="PANTHER" id="PTHR11081:SF9">
    <property type="entry name" value="FLAP ENDONUCLEASE 1"/>
    <property type="match status" value="1"/>
</dbReference>
<dbReference type="InterPro" id="IPR006085">
    <property type="entry name" value="XPG_DNA_repair_N"/>
</dbReference>
<accession>A0A7D9IV43</accession>
<dbReference type="OrthoDB" id="5972718at2759"/>
<dbReference type="Proteomes" id="UP001152795">
    <property type="component" value="Unassembled WGS sequence"/>
</dbReference>
<dbReference type="EMBL" id="CACRXK020008119">
    <property type="protein sequence ID" value="CAB4014026.1"/>
    <property type="molecule type" value="Genomic_DNA"/>
</dbReference>
<dbReference type="InterPro" id="IPR029060">
    <property type="entry name" value="PIN-like_dom_sf"/>
</dbReference>
<keyword evidence="3" id="KW-0255">Endonuclease</keyword>
<evidence type="ECO:0000256" key="2">
    <source>
        <dbReference type="ARBA" id="ARBA00022723"/>
    </source>
</evidence>
<keyword evidence="7" id="KW-1185">Reference proteome</keyword>
<proteinExistence type="predicted"/>
<keyword evidence="6" id="KW-0269">Exonuclease</keyword>
<dbReference type="SUPFAM" id="SSF88723">
    <property type="entry name" value="PIN domain-like"/>
    <property type="match status" value="1"/>
</dbReference>